<dbReference type="AlphaFoldDB" id="A0A5J6HJC6"/>
<dbReference type="InterPro" id="IPR036573">
    <property type="entry name" value="CBM_sf_5/12"/>
</dbReference>
<evidence type="ECO:0000256" key="8">
    <source>
        <dbReference type="PIRSR" id="PIRSR001134-1"/>
    </source>
</evidence>
<dbReference type="Pfam" id="PF02839">
    <property type="entry name" value="CBM_5_12"/>
    <property type="match status" value="1"/>
</dbReference>
<dbReference type="InterPro" id="IPR037295">
    <property type="entry name" value="Alpha-lytic_protease_prodomain"/>
</dbReference>
<dbReference type="Gene3D" id="2.10.10.20">
    <property type="entry name" value="Carbohydrate-binding module superfamily 5/12"/>
    <property type="match status" value="1"/>
</dbReference>
<evidence type="ECO:0000256" key="5">
    <source>
        <dbReference type="ARBA" id="ARBA00022825"/>
    </source>
</evidence>
<name>A0A5J6HJC6_STRAD</name>
<dbReference type="SUPFAM" id="SSF50494">
    <property type="entry name" value="Trypsin-like serine proteases"/>
    <property type="match status" value="1"/>
</dbReference>
<keyword evidence="5" id="KW-0720">Serine protease</keyword>
<comment type="similarity">
    <text evidence="1">Belongs to the peptidase S1 family.</text>
</comment>
<evidence type="ECO:0000313" key="12">
    <source>
        <dbReference type="EMBL" id="QEV20356.1"/>
    </source>
</evidence>
<dbReference type="SMART" id="SM00495">
    <property type="entry name" value="ChtBD3"/>
    <property type="match status" value="1"/>
</dbReference>
<dbReference type="CDD" id="cd21112">
    <property type="entry name" value="alphaLP-like"/>
    <property type="match status" value="1"/>
</dbReference>
<dbReference type="RefSeq" id="WP_150477361.1">
    <property type="nucleotide sequence ID" value="NZ_CP023695.1"/>
</dbReference>
<sequence length="459" mass="46543">MLPIPHRRAAATRAAVAVAAGALVLAGLPGSALAQAGPAASPFPSPAESAAVGKTSPGVLKAMQRDLGLTSAQAKARLVNEAEAGADAGALRNALGRDFAGAWVHGATSHQLTVATTDAADVPLIEARGARARVVPYSVAQLDSAKAKLDRAAKKEATRDAPVWYVDVRSNAVVVRAVKAGAARSLVSAAGVDSSLVQVERTRERPRPLYDLVGGDAYYMGGGRCSIGFSVTKGAQQGFATAGHCGRVGTATTGYNRVAQGTFQGSIFPGRDMAWVATNTQWTATPYVKGPGGQRVGVGGSTQSPVGASICRSGSTTGWHCGTISQHNTSVTYPQGTISGVTRTTVCAEPGDSGGSYISGSQAQGVTSGGSGNCRSGGTTFHQPINPLLQQFGLTLRTTGGGGNPEPGEPEPGGTWASGRVYAAGDSVTYGGSTYRCLQAHQAQVGWEPAGTPALWEAA</sequence>
<evidence type="ECO:0000259" key="11">
    <source>
        <dbReference type="SMART" id="SM00495"/>
    </source>
</evidence>
<dbReference type="InterPro" id="IPR004236">
    <property type="entry name" value="Pept_S1_alpha_lytic"/>
</dbReference>
<dbReference type="PROSITE" id="PS51318">
    <property type="entry name" value="TAT"/>
    <property type="match status" value="1"/>
</dbReference>
<feature type="active site" description="Charge relay system" evidence="8">
    <location>
        <position position="272"/>
    </location>
</feature>
<keyword evidence="6" id="KW-0865">Zymogen</keyword>
<proteinExistence type="inferred from homology"/>
<dbReference type="KEGG" id="salw:CP975_24985"/>
<dbReference type="InterPro" id="IPR006311">
    <property type="entry name" value="TAT_signal"/>
</dbReference>
<gene>
    <name evidence="12" type="ORF">CP975_24985</name>
</gene>
<evidence type="ECO:0000256" key="6">
    <source>
        <dbReference type="ARBA" id="ARBA00023145"/>
    </source>
</evidence>
<dbReference type="InterPro" id="IPR009003">
    <property type="entry name" value="Peptidase_S1_PA"/>
</dbReference>
<evidence type="ECO:0000256" key="3">
    <source>
        <dbReference type="ARBA" id="ARBA00022729"/>
    </source>
</evidence>
<evidence type="ECO:0000256" key="1">
    <source>
        <dbReference type="ARBA" id="ARBA00007664"/>
    </source>
</evidence>
<evidence type="ECO:0000256" key="10">
    <source>
        <dbReference type="SAM" id="SignalP"/>
    </source>
</evidence>
<feature type="domain" description="Chitin-binding type-3" evidence="11">
    <location>
        <begin position="413"/>
        <end position="459"/>
    </location>
</feature>
<keyword evidence="4" id="KW-0378">Hydrolase</keyword>
<dbReference type="Proteomes" id="UP000326553">
    <property type="component" value="Chromosome"/>
</dbReference>
<keyword evidence="13" id="KW-1185">Reference proteome</keyword>
<organism evidence="12 13">
    <name type="scientific">Streptomyces alboniger</name>
    <dbReference type="NCBI Taxonomy" id="132473"/>
    <lineage>
        <taxon>Bacteria</taxon>
        <taxon>Bacillati</taxon>
        <taxon>Actinomycetota</taxon>
        <taxon>Actinomycetes</taxon>
        <taxon>Kitasatosporales</taxon>
        <taxon>Streptomycetaceae</taxon>
        <taxon>Streptomyces</taxon>
        <taxon>Streptomyces aurantiacus group</taxon>
    </lineage>
</organism>
<feature type="active site" description="Charge relay system" evidence="8">
    <location>
        <position position="244"/>
    </location>
</feature>
<dbReference type="SUPFAM" id="SSF51055">
    <property type="entry name" value="Carbohydrate binding domain"/>
    <property type="match status" value="1"/>
</dbReference>
<dbReference type="PIRSF" id="PIRSF001134">
    <property type="entry name" value="Streptogrisin"/>
    <property type="match status" value="1"/>
</dbReference>
<evidence type="ECO:0000256" key="9">
    <source>
        <dbReference type="PIRSR" id="PIRSR001134-2"/>
    </source>
</evidence>
<dbReference type="Pfam" id="PF02983">
    <property type="entry name" value="Pro_Al_protease"/>
    <property type="match status" value="1"/>
</dbReference>
<dbReference type="Gene3D" id="3.30.300.50">
    <property type="match status" value="2"/>
</dbReference>
<dbReference type="GO" id="GO:0005576">
    <property type="term" value="C:extracellular region"/>
    <property type="evidence" value="ECO:0007669"/>
    <property type="project" value="InterPro"/>
</dbReference>
<dbReference type="InterPro" id="IPR043504">
    <property type="entry name" value="Peptidase_S1_PA_chymotrypsin"/>
</dbReference>
<dbReference type="GO" id="GO:0006508">
    <property type="term" value="P:proteolysis"/>
    <property type="evidence" value="ECO:0007669"/>
    <property type="project" value="UniProtKB-KW"/>
</dbReference>
<dbReference type="GO" id="GO:0030246">
    <property type="term" value="F:carbohydrate binding"/>
    <property type="evidence" value="ECO:0007669"/>
    <property type="project" value="InterPro"/>
</dbReference>
<dbReference type="OrthoDB" id="8781117at2"/>
<dbReference type="Gene3D" id="2.40.10.10">
    <property type="entry name" value="Trypsin-like serine proteases"/>
    <property type="match status" value="2"/>
</dbReference>
<dbReference type="InterPro" id="IPR003610">
    <property type="entry name" value="CBM5/12"/>
</dbReference>
<accession>A0A5J6HJC6</accession>
<dbReference type="EMBL" id="CP023695">
    <property type="protein sequence ID" value="QEV20356.1"/>
    <property type="molecule type" value="Genomic_DNA"/>
</dbReference>
<feature type="signal peptide" evidence="10">
    <location>
        <begin position="1"/>
        <end position="34"/>
    </location>
</feature>
<evidence type="ECO:0000256" key="7">
    <source>
        <dbReference type="ARBA" id="ARBA00023157"/>
    </source>
</evidence>
<dbReference type="SUPFAM" id="SSF54806">
    <property type="entry name" value="Alpha-lytic protease prodomain"/>
    <property type="match status" value="2"/>
</dbReference>
<feature type="chain" id="PRO_5023853871" evidence="10">
    <location>
        <begin position="35"/>
        <end position="459"/>
    </location>
</feature>
<keyword evidence="7 9" id="KW-1015">Disulfide bond</keyword>
<keyword evidence="2" id="KW-0645">Protease</keyword>
<feature type="disulfide bond" evidence="9">
    <location>
        <begin position="311"/>
        <end position="321"/>
    </location>
</feature>
<dbReference type="GO" id="GO:0005975">
    <property type="term" value="P:carbohydrate metabolic process"/>
    <property type="evidence" value="ECO:0007669"/>
    <property type="project" value="InterPro"/>
</dbReference>
<dbReference type="PRINTS" id="PR00861">
    <property type="entry name" value="ALYTICPTASE"/>
</dbReference>
<feature type="disulfide bond" evidence="9">
    <location>
        <begin position="347"/>
        <end position="374"/>
    </location>
</feature>
<feature type="active site" description="Charge relay system" evidence="8">
    <location>
        <position position="353"/>
    </location>
</feature>
<evidence type="ECO:0000256" key="4">
    <source>
        <dbReference type="ARBA" id="ARBA00022801"/>
    </source>
</evidence>
<dbReference type="InterPro" id="IPR001316">
    <property type="entry name" value="Pept_S1A_streptogrisin"/>
</dbReference>
<protein>
    <submittedName>
        <fullName evidence="12">S1 family peptidase</fullName>
    </submittedName>
</protein>
<dbReference type="CDD" id="cd12214">
    <property type="entry name" value="ChiA1_BD"/>
    <property type="match status" value="1"/>
</dbReference>
<dbReference type="GO" id="GO:0004252">
    <property type="term" value="F:serine-type endopeptidase activity"/>
    <property type="evidence" value="ECO:0007669"/>
    <property type="project" value="InterPro"/>
</dbReference>
<dbReference type="InterPro" id="IPR035070">
    <property type="entry name" value="Streptogrisin_prodomain"/>
</dbReference>
<dbReference type="GO" id="GO:0004553">
    <property type="term" value="F:hydrolase activity, hydrolyzing O-glycosyl compounds"/>
    <property type="evidence" value="ECO:0007669"/>
    <property type="project" value="InterPro"/>
</dbReference>
<keyword evidence="3 10" id="KW-0732">Signal</keyword>
<feature type="disulfide bond" evidence="9">
    <location>
        <begin position="225"/>
        <end position="245"/>
    </location>
</feature>
<evidence type="ECO:0000313" key="13">
    <source>
        <dbReference type="Proteomes" id="UP000326553"/>
    </source>
</evidence>
<reference evidence="12 13" key="1">
    <citation type="submission" date="2017-09" db="EMBL/GenBank/DDBJ databases">
        <authorList>
            <person name="Lee N."/>
            <person name="Cho B.-K."/>
        </authorList>
    </citation>
    <scope>NUCLEOTIDE SEQUENCE [LARGE SCALE GENOMIC DNA]</scope>
    <source>
        <strain evidence="12 13">ATCC 12461</strain>
    </source>
</reference>
<evidence type="ECO:0000256" key="2">
    <source>
        <dbReference type="ARBA" id="ARBA00022670"/>
    </source>
</evidence>